<sequence length="259" mass="28473">FNRPHDARKKWAAGADVPVGQEANVVFFVGCVMSYRGQLKSSAKAMAKIMNAAGEKWTLLENEVCCGVPNKFSGGIENMEQLMQANVSAIEATGAKKIVFSCPGCYRMFKQEYSKLLGDKVELLHSTELINSYLKSGKIKLKKSDQVITYHDPCELSRLTGVIEEPRNVFANLTSNYVELPNNKFNVECCGGGGLFKAAEIDKSLVIAKKRINQAEKKRASILTTACPSCFMTLTQAARANKSEVKVTEFAEVVAQNLE</sequence>
<evidence type="ECO:0000256" key="4">
    <source>
        <dbReference type="ARBA" id="ARBA00023004"/>
    </source>
</evidence>
<dbReference type="InterPro" id="IPR004017">
    <property type="entry name" value="Cys_rich_dom"/>
</dbReference>
<evidence type="ECO:0000256" key="5">
    <source>
        <dbReference type="ARBA" id="ARBA00023014"/>
    </source>
</evidence>
<organism evidence="7">
    <name type="scientific">marine sediment metagenome</name>
    <dbReference type="NCBI Taxonomy" id="412755"/>
    <lineage>
        <taxon>unclassified sequences</taxon>
        <taxon>metagenomes</taxon>
        <taxon>ecological metagenomes</taxon>
    </lineage>
</organism>
<dbReference type="EMBL" id="BART01009462">
    <property type="protein sequence ID" value="GAG68830.1"/>
    <property type="molecule type" value="Genomic_DNA"/>
</dbReference>
<keyword evidence="5" id="KW-0411">Iron-sulfur</keyword>
<evidence type="ECO:0000256" key="2">
    <source>
        <dbReference type="ARBA" id="ARBA00022723"/>
    </source>
</evidence>
<feature type="domain" description="Cysteine-rich" evidence="6">
    <location>
        <begin position="25"/>
        <end position="110"/>
    </location>
</feature>
<evidence type="ECO:0000313" key="7">
    <source>
        <dbReference type="EMBL" id="GAG68830.1"/>
    </source>
</evidence>
<gene>
    <name evidence="7" type="ORF">S01H4_20968</name>
</gene>
<dbReference type="PANTHER" id="PTHR43255">
    <property type="entry name" value="IRON-SULFUR-BINDING OXIDOREDUCTASE FADF-RELATED-RELATED"/>
    <property type="match status" value="1"/>
</dbReference>
<keyword evidence="2" id="KW-0479">Metal-binding</keyword>
<keyword evidence="4" id="KW-0408">Iron</keyword>
<dbReference type="GO" id="GO:0005886">
    <property type="term" value="C:plasma membrane"/>
    <property type="evidence" value="ECO:0007669"/>
    <property type="project" value="TreeGrafter"/>
</dbReference>
<evidence type="ECO:0000259" key="6">
    <source>
        <dbReference type="Pfam" id="PF02754"/>
    </source>
</evidence>
<dbReference type="GO" id="GO:0051539">
    <property type="term" value="F:4 iron, 4 sulfur cluster binding"/>
    <property type="evidence" value="ECO:0007669"/>
    <property type="project" value="UniProtKB-KW"/>
</dbReference>
<dbReference type="PANTHER" id="PTHR43255:SF1">
    <property type="entry name" value="IRON-SULFUR-BINDING OXIDOREDUCTASE FADF-RELATED"/>
    <property type="match status" value="1"/>
</dbReference>
<dbReference type="Pfam" id="PF02754">
    <property type="entry name" value="CCG"/>
    <property type="match status" value="2"/>
</dbReference>
<dbReference type="InterPro" id="IPR051460">
    <property type="entry name" value="HdrC_iron-sulfur_subunit"/>
</dbReference>
<dbReference type="GO" id="GO:0016491">
    <property type="term" value="F:oxidoreductase activity"/>
    <property type="evidence" value="ECO:0007669"/>
    <property type="project" value="UniProtKB-KW"/>
</dbReference>
<feature type="non-terminal residue" evidence="7">
    <location>
        <position position="1"/>
    </location>
</feature>
<keyword evidence="3" id="KW-0560">Oxidoreductase</keyword>
<proteinExistence type="predicted"/>
<name>X0ZGR4_9ZZZZ</name>
<keyword evidence="1" id="KW-0004">4Fe-4S</keyword>
<feature type="domain" description="Cysteine-rich" evidence="6">
    <location>
        <begin position="148"/>
        <end position="234"/>
    </location>
</feature>
<protein>
    <recommendedName>
        <fullName evidence="6">Cysteine-rich domain-containing protein</fullName>
    </recommendedName>
</protein>
<evidence type="ECO:0000256" key="1">
    <source>
        <dbReference type="ARBA" id="ARBA00022485"/>
    </source>
</evidence>
<dbReference type="GO" id="GO:0046872">
    <property type="term" value="F:metal ion binding"/>
    <property type="evidence" value="ECO:0007669"/>
    <property type="project" value="UniProtKB-KW"/>
</dbReference>
<dbReference type="AlphaFoldDB" id="X0ZGR4"/>
<comment type="caution">
    <text evidence="7">The sequence shown here is derived from an EMBL/GenBank/DDBJ whole genome shotgun (WGS) entry which is preliminary data.</text>
</comment>
<accession>X0ZGR4</accession>
<reference evidence="7" key="1">
    <citation type="journal article" date="2014" name="Front. Microbiol.">
        <title>High frequency of phylogenetically diverse reductive dehalogenase-homologous genes in deep subseafloor sedimentary metagenomes.</title>
        <authorList>
            <person name="Kawai M."/>
            <person name="Futagami T."/>
            <person name="Toyoda A."/>
            <person name="Takaki Y."/>
            <person name="Nishi S."/>
            <person name="Hori S."/>
            <person name="Arai W."/>
            <person name="Tsubouchi T."/>
            <person name="Morono Y."/>
            <person name="Uchiyama I."/>
            <person name="Ito T."/>
            <person name="Fujiyama A."/>
            <person name="Inagaki F."/>
            <person name="Takami H."/>
        </authorList>
    </citation>
    <scope>NUCLEOTIDE SEQUENCE</scope>
    <source>
        <strain evidence="7">Expedition CK06-06</strain>
    </source>
</reference>
<evidence type="ECO:0000256" key="3">
    <source>
        <dbReference type="ARBA" id="ARBA00023002"/>
    </source>
</evidence>